<accession>A0A448X2W6</accession>
<organism evidence="2 3">
    <name type="scientific">Protopolystoma xenopodis</name>
    <dbReference type="NCBI Taxonomy" id="117903"/>
    <lineage>
        <taxon>Eukaryota</taxon>
        <taxon>Metazoa</taxon>
        <taxon>Spiralia</taxon>
        <taxon>Lophotrochozoa</taxon>
        <taxon>Platyhelminthes</taxon>
        <taxon>Monogenea</taxon>
        <taxon>Polyopisthocotylea</taxon>
        <taxon>Polystomatidea</taxon>
        <taxon>Polystomatidae</taxon>
        <taxon>Protopolystoma</taxon>
    </lineage>
</organism>
<gene>
    <name evidence="2" type="ORF">PXEA_LOCUS19821</name>
</gene>
<evidence type="ECO:0000256" key="1">
    <source>
        <dbReference type="SAM" id="MobiDB-lite"/>
    </source>
</evidence>
<reference evidence="2" key="1">
    <citation type="submission" date="2018-11" db="EMBL/GenBank/DDBJ databases">
        <authorList>
            <consortium name="Pathogen Informatics"/>
        </authorList>
    </citation>
    <scope>NUCLEOTIDE SEQUENCE</scope>
</reference>
<protein>
    <submittedName>
        <fullName evidence="2">Uncharacterized protein</fullName>
    </submittedName>
</protein>
<dbReference type="AlphaFoldDB" id="A0A448X2W6"/>
<proteinExistence type="predicted"/>
<sequence>MLTSSTQAVRRAEAEVAGFTSLMITAKDLIRENRAVAQKINLTTGQQQAQRPVQLQQQQKQKNLHSSPMHPGNKMIIQTGSRPSEVIQECQPMKMTSTYS</sequence>
<comment type="caution">
    <text evidence="2">The sequence shown here is derived from an EMBL/GenBank/DDBJ whole genome shotgun (WGS) entry which is preliminary data.</text>
</comment>
<evidence type="ECO:0000313" key="3">
    <source>
        <dbReference type="Proteomes" id="UP000784294"/>
    </source>
</evidence>
<name>A0A448X2W6_9PLAT</name>
<keyword evidence="3" id="KW-1185">Reference proteome</keyword>
<evidence type="ECO:0000313" key="2">
    <source>
        <dbReference type="EMBL" id="VEL26381.1"/>
    </source>
</evidence>
<feature type="compositionally biased region" description="Low complexity" evidence="1">
    <location>
        <begin position="46"/>
        <end position="61"/>
    </location>
</feature>
<feature type="region of interest" description="Disordered" evidence="1">
    <location>
        <begin position="43"/>
        <end position="100"/>
    </location>
</feature>
<dbReference type="EMBL" id="CAAALY010079869">
    <property type="protein sequence ID" value="VEL26381.1"/>
    <property type="molecule type" value="Genomic_DNA"/>
</dbReference>
<dbReference type="Proteomes" id="UP000784294">
    <property type="component" value="Unassembled WGS sequence"/>
</dbReference>